<keyword evidence="3" id="KW-1185">Reference proteome</keyword>
<dbReference type="KEGG" id="lamb:KBB96_17030"/>
<dbReference type="InterPro" id="IPR024447">
    <property type="entry name" value="YXWGXW_rpt"/>
</dbReference>
<feature type="compositionally biased region" description="Pro residues" evidence="1">
    <location>
        <begin position="611"/>
        <end position="621"/>
    </location>
</feature>
<name>A0A975G897_9BACT</name>
<dbReference type="EMBL" id="CP073100">
    <property type="protein sequence ID" value="QUE50555.1"/>
    <property type="molecule type" value="Genomic_DNA"/>
</dbReference>
<dbReference type="RefSeq" id="WP_211630695.1">
    <property type="nucleotide sequence ID" value="NZ_CP073100.1"/>
</dbReference>
<feature type="compositionally biased region" description="Basic and acidic residues" evidence="1">
    <location>
        <begin position="471"/>
        <end position="487"/>
    </location>
</feature>
<sequence length="657" mass="74751">MNLKQIPMWGTLGAWALCGSLTTLQEARAIPAEEDQQPQQEGAETLTRGPVHEAFAETVSYNPVAGIIVKKEPPANIEEVPPDQQLVGNNVSWIPGYWGWEDEGSDFIWISGIWRNLPPGRQWVPGYWNPIDAGYQWVSGYWSDAQTEEVAYLPEPPASLENGPSVEASSSDQVWTPGSWVYQEDRYAWSPGYWQAAQPDWTWMPAHYSWTPHGYVFVPGYWDYDVPRRGVLFAPVRFAPDYYSRPGFVYSPVTVISLVVFAEHLFLRPNYCHYYYGDYYAPRYRDSGFYAPYAYYSDRRRGFDPIFAKEIWQNRKDRNWLRQREADFLFRRDNENARPPRTWGALQALARNPDAKDARAMAFVKPFSQYTKDAKGPQRFKPLAAPDKERFLAQKQEMVKFAADRRKLEGVTKGAGAEAPKRTTVEKTKFERSPIFGRAADKLAKGEAPPKLPPMRKIDPKAMPGGVPDTRGPDRKGDDTAMDERGKPGPKTDLPNDPREGKGIRPKGNDQQPKEPGNETIPRRKATPNEAPQGVPDRTPRVDPEKTPKVEPKKVMPREEPEKKQVEPRKVVPQDTPRREVPEPERKIVPKPEPKVMPKPEPKVVPRPEPKVMPTPQPKVQPQPKQVVPKGPAVNPAGDGVPQRRGNDRRKDKDKDN</sequence>
<dbReference type="Proteomes" id="UP000676169">
    <property type="component" value="Chromosome"/>
</dbReference>
<proteinExistence type="predicted"/>
<feature type="compositionally biased region" description="Basic and acidic residues" evidence="1">
    <location>
        <begin position="645"/>
        <end position="657"/>
    </location>
</feature>
<feature type="compositionally biased region" description="Basic and acidic residues" evidence="1">
    <location>
        <begin position="419"/>
        <end position="432"/>
    </location>
</feature>
<gene>
    <name evidence="2" type="ORF">KBB96_17030</name>
</gene>
<organism evidence="2 3">
    <name type="scientific">Luteolibacter ambystomatis</name>
    <dbReference type="NCBI Taxonomy" id="2824561"/>
    <lineage>
        <taxon>Bacteria</taxon>
        <taxon>Pseudomonadati</taxon>
        <taxon>Verrucomicrobiota</taxon>
        <taxon>Verrucomicrobiia</taxon>
        <taxon>Verrucomicrobiales</taxon>
        <taxon>Verrucomicrobiaceae</taxon>
        <taxon>Luteolibacter</taxon>
    </lineage>
</organism>
<dbReference type="Pfam" id="PF12779">
    <property type="entry name" value="WXXGXW"/>
    <property type="match status" value="4"/>
</dbReference>
<protein>
    <submittedName>
        <fullName evidence="2">YXWGXW repeat-containing protein</fullName>
    </submittedName>
</protein>
<feature type="compositionally biased region" description="Basic and acidic residues" evidence="1">
    <location>
        <begin position="494"/>
        <end position="503"/>
    </location>
</feature>
<feature type="region of interest" description="Disordered" evidence="1">
    <location>
        <begin position="412"/>
        <end position="657"/>
    </location>
</feature>
<evidence type="ECO:0000256" key="1">
    <source>
        <dbReference type="SAM" id="MobiDB-lite"/>
    </source>
</evidence>
<evidence type="ECO:0000313" key="2">
    <source>
        <dbReference type="EMBL" id="QUE50555.1"/>
    </source>
</evidence>
<feature type="compositionally biased region" description="Low complexity" evidence="1">
    <location>
        <begin position="622"/>
        <end position="632"/>
    </location>
</feature>
<dbReference type="AlphaFoldDB" id="A0A975G897"/>
<reference evidence="2" key="1">
    <citation type="submission" date="2021-04" db="EMBL/GenBank/DDBJ databases">
        <title>Luteolibacter sp. 32A isolated from the skin of an Anderson's salamander (Ambystoma andersonii).</title>
        <authorList>
            <person name="Spergser J."/>
            <person name="Busse H.-J."/>
        </authorList>
    </citation>
    <scope>NUCLEOTIDE SEQUENCE</scope>
    <source>
        <strain evidence="2">32A</strain>
    </source>
</reference>
<accession>A0A975G897</accession>
<evidence type="ECO:0000313" key="3">
    <source>
        <dbReference type="Proteomes" id="UP000676169"/>
    </source>
</evidence>
<feature type="compositionally biased region" description="Basic and acidic residues" evidence="1">
    <location>
        <begin position="538"/>
        <end position="610"/>
    </location>
</feature>